<dbReference type="STRING" id="212667.VFDL14_20380"/>
<dbReference type="AlphaFoldDB" id="A0A066UJP1"/>
<dbReference type="Gene3D" id="2.40.160.90">
    <property type="match status" value="1"/>
</dbReference>
<evidence type="ECO:0000259" key="2">
    <source>
        <dbReference type="Pfam" id="PF22828"/>
    </source>
</evidence>
<feature type="signal peptide" evidence="1">
    <location>
        <begin position="1"/>
        <end position="22"/>
    </location>
</feature>
<feature type="domain" description="HphA C-terminal" evidence="3">
    <location>
        <begin position="131"/>
        <end position="241"/>
    </location>
</feature>
<dbReference type="InterPro" id="IPR011250">
    <property type="entry name" value="OMP/PagP_B-barrel"/>
</dbReference>
<evidence type="ECO:0000259" key="3">
    <source>
        <dbReference type="Pfam" id="PF22829"/>
    </source>
</evidence>
<dbReference type="EMBL" id="JFFR01000027">
    <property type="protein sequence ID" value="KDN27260.1"/>
    <property type="molecule type" value="Genomic_DNA"/>
</dbReference>
<evidence type="ECO:0000256" key="1">
    <source>
        <dbReference type="SAM" id="SignalP"/>
    </source>
</evidence>
<evidence type="ECO:0000313" key="5">
    <source>
        <dbReference type="Proteomes" id="UP000027219"/>
    </source>
</evidence>
<dbReference type="Pfam" id="PF22828">
    <property type="entry name" value="HphA_N"/>
    <property type="match status" value="1"/>
</dbReference>
<feature type="chain" id="PRO_5001627287" evidence="1">
    <location>
        <begin position="23"/>
        <end position="242"/>
    </location>
</feature>
<dbReference type="Proteomes" id="UP000027219">
    <property type="component" value="Unassembled WGS sequence"/>
</dbReference>
<organism evidence="4 5">
    <name type="scientific">Vibrio fortis</name>
    <dbReference type="NCBI Taxonomy" id="212667"/>
    <lineage>
        <taxon>Bacteria</taxon>
        <taxon>Pseudomonadati</taxon>
        <taxon>Pseudomonadota</taxon>
        <taxon>Gammaproteobacteria</taxon>
        <taxon>Vibrionales</taxon>
        <taxon>Vibrionaceae</taxon>
        <taxon>Vibrio</taxon>
    </lineage>
</organism>
<comment type="caution">
    <text evidence="4">The sequence shown here is derived from an EMBL/GenBank/DDBJ whole genome shotgun (WGS) entry which is preliminary data.</text>
</comment>
<dbReference type="InterPro" id="IPR054843">
    <property type="entry name" value="Slam_hemophilin_C"/>
</dbReference>
<proteinExistence type="predicted"/>
<dbReference type="Pfam" id="PF22829">
    <property type="entry name" value="HphA_C"/>
    <property type="match status" value="1"/>
</dbReference>
<name>A0A066UJP1_9VIBR</name>
<evidence type="ECO:0000313" key="4">
    <source>
        <dbReference type="EMBL" id="KDN27260.1"/>
    </source>
</evidence>
<dbReference type="InterPro" id="IPR054535">
    <property type="entry name" value="HphA_N"/>
</dbReference>
<gene>
    <name evidence="4" type="ORF">VFDL14_20380</name>
</gene>
<dbReference type="OrthoDB" id="8607327at2"/>
<keyword evidence="5" id="KW-1185">Reference proteome</keyword>
<feature type="domain" description="HphA N-terminal heme-binding" evidence="2">
    <location>
        <begin position="25"/>
        <end position="111"/>
    </location>
</feature>
<reference evidence="4 5" key="1">
    <citation type="submission" date="2014-02" db="EMBL/GenBank/DDBJ databases">
        <title>Vibrio fortis Dalian14 Genome Sequencing.</title>
        <authorList>
            <person name="Wang Y."/>
            <person name="Song L."/>
            <person name="Liu G."/>
            <person name="Ding J."/>
        </authorList>
    </citation>
    <scope>NUCLEOTIDE SEQUENCE [LARGE SCALE GENOMIC DNA]</scope>
    <source>
        <strain evidence="4 5">Dalian14</strain>
    </source>
</reference>
<sequence>MKPVQLSWIAAAMIGLSPLVQAGFDGAISDDSLRQVGESEVYVPLFHSKGKAGIGSSTGKRVDFDGLANSFFSADPRDGVHTSGSKHFGSTHYNFAQAANQDVWFGEWYEGKQDETYNNRTVYYVGDNTGTTVPTSGSATYNITGINHFSGNNKLSGTFTADFAQQTLTGDIANASLSINVDSTIDAASASFNGTATANQAGVTTQGISQGHFFGADAATLAGIATFAGNSDLDTAFGGAKQ</sequence>
<dbReference type="SUPFAM" id="SSF56925">
    <property type="entry name" value="OMPA-like"/>
    <property type="match status" value="1"/>
</dbReference>
<dbReference type="InterPro" id="IPR054536">
    <property type="entry name" value="HphA_C"/>
</dbReference>
<dbReference type="NCBIfam" id="NF041636">
    <property type="entry name" value="slam_lipo"/>
    <property type="match status" value="1"/>
</dbReference>
<protein>
    <submittedName>
        <fullName evidence="4">Uncharacterized protein</fullName>
    </submittedName>
</protein>
<dbReference type="RefSeq" id="WP_032552618.1">
    <property type="nucleotide sequence ID" value="NZ_JFFR01000027.1"/>
</dbReference>
<accession>A0A066UJP1</accession>
<keyword evidence="1" id="KW-0732">Signal</keyword>